<accession>A0ABY5BN45</accession>
<gene>
    <name evidence="1" type="ORF">M3M35_07325</name>
</gene>
<sequence>MKMSNFDIVALTSGQDDGTNQQHQVMPQTTPEAVIGLKKWMDNVDKTLERFTGKDANGNASNLLTKSDLTNFATKAYVDDAKTSAKQYADVISQKIKNFGVQKVKDKTDANDLTKFGIYVKTMYETLSNLPPYDTINKTGALIVIPSDTIIYQKWISFDLQWYEYARSVQNKPNARWALWAYKAY</sequence>
<evidence type="ECO:0000313" key="1">
    <source>
        <dbReference type="EMBL" id="USS85093.1"/>
    </source>
</evidence>
<keyword evidence="2" id="KW-1185">Reference proteome</keyword>
<dbReference type="EMBL" id="CP097116">
    <property type="protein sequence ID" value="USS85093.1"/>
    <property type="molecule type" value="Genomic_DNA"/>
</dbReference>
<name>A0ABY5BN45_9LACO</name>
<organism evidence="1 2">
    <name type="scientific">Fructilactobacillus myrtifloralis</name>
    <dbReference type="NCBI Taxonomy" id="2940301"/>
    <lineage>
        <taxon>Bacteria</taxon>
        <taxon>Bacillati</taxon>
        <taxon>Bacillota</taxon>
        <taxon>Bacilli</taxon>
        <taxon>Lactobacillales</taxon>
        <taxon>Lactobacillaceae</taxon>
        <taxon>Fructilactobacillus</taxon>
    </lineage>
</organism>
<proteinExistence type="predicted"/>
<dbReference type="Proteomes" id="UP001056707">
    <property type="component" value="Chromosome"/>
</dbReference>
<evidence type="ECO:0000313" key="2">
    <source>
        <dbReference type="Proteomes" id="UP001056707"/>
    </source>
</evidence>
<reference evidence="1" key="1">
    <citation type="submission" date="2022-05" db="EMBL/GenBank/DDBJ databases">
        <authorList>
            <person name="Oliphant S.A."/>
            <person name="Watson-Haigh N.S."/>
            <person name="Sumby K.M."/>
            <person name="Gardner J.M."/>
            <person name="Jiranek V."/>
        </authorList>
    </citation>
    <scope>NUCLEOTIDE SEQUENCE</scope>
    <source>
        <strain evidence="1">KI16_H9</strain>
    </source>
</reference>
<dbReference type="RefSeq" id="WP_252749988.1">
    <property type="nucleotide sequence ID" value="NZ_CP097116.1"/>
</dbReference>
<protein>
    <submittedName>
        <fullName evidence="1">Uncharacterized protein</fullName>
    </submittedName>
</protein>